<organism evidence="1 2">
    <name type="scientific">Curvibacter microcysteis</name>
    <dbReference type="NCBI Taxonomy" id="3026419"/>
    <lineage>
        <taxon>Bacteria</taxon>
        <taxon>Pseudomonadati</taxon>
        <taxon>Pseudomonadota</taxon>
        <taxon>Betaproteobacteria</taxon>
        <taxon>Burkholderiales</taxon>
        <taxon>Comamonadaceae</taxon>
        <taxon>Curvibacter</taxon>
    </lineage>
</organism>
<name>A0ABT5MEE2_9BURK</name>
<accession>A0ABT5MEE2</accession>
<evidence type="ECO:0000313" key="2">
    <source>
        <dbReference type="Proteomes" id="UP001528672"/>
    </source>
</evidence>
<dbReference type="Proteomes" id="UP001528672">
    <property type="component" value="Unassembled WGS sequence"/>
</dbReference>
<dbReference type="RefSeq" id="WP_273925884.1">
    <property type="nucleotide sequence ID" value="NZ_JAQSIO010000002.1"/>
</dbReference>
<protein>
    <submittedName>
        <fullName evidence="1">Uncharacterized protein</fullName>
    </submittedName>
</protein>
<sequence length="44" mass="4670">MPNTESSAESIAQALRSALSFFESCGILLSPEQRTELEGALVVS</sequence>
<proteinExistence type="predicted"/>
<comment type="caution">
    <text evidence="1">The sequence shown here is derived from an EMBL/GenBank/DDBJ whole genome shotgun (WGS) entry which is preliminary data.</text>
</comment>
<evidence type="ECO:0000313" key="1">
    <source>
        <dbReference type="EMBL" id="MDD0814262.1"/>
    </source>
</evidence>
<gene>
    <name evidence="1" type="ORF">PSQ39_06430</name>
</gene>
<keyword evidence="2" id="KW-1185">Reference proteome</keyword>
<dbReference type="EMBL" id="JAQSIO010000002">
    <property type="protein sequence ID" value="MDD0814262.1"/>
    <property type="molecule type" value="Genomic_DNA"/>
</dbReference>
<reference evidence="1 2" key="1">
    <citation type="submission" date="2023-02" db="EMBL/GenBank/DDBJ databases">
        <title>Bacterial whole genome sequence for Curvibacter sp. HBC28.</title>
        <authorList>
            <person name="Le V."/>
            <person name="Ko S.-R."/>
            <person name="Ahn C.-Y."/>
            <person name="Oh H.-M."/>
        </authorList>
    </citation>
    <scope>NUCLEOTIDE SEQUENCE [LARGE SCALE GENOMIC DNA]</scope>
    <source>
        <strain evidence="1 2">HBC28</strain>
    </source>
</reference>